<dbReference type="Pfam" id="PF03372">
    <property type="entry name" value="Exo_endo_phos"/>
    <property type="match status" value="1"/>
</dbReference>
<dbReference type="SUPFAM" id="SSF56219">
    <property type="entry name" value="DNase I-like"/>
    <property type="match status" value="1"/>
</dbReference>
<dbReference type="PANTHER" id="PTHR14859:SF15">
    <property type="entry name" value="ENDONUCLEASE_EXONUCLEASE_PHOSPHATASE DOMAIN-CONTAINING PROTEIN"/>
    <property type="match status" value="1"/>
</dbReference>
<dbReference type="GO" id="GO:0016020">
    <property type="term" value="C:membrane"/>
    <property type="evidence" value="ECO:0007669"/>
    <property type="project" value="GOC"/>
</dbReference>
<dbReference type="InterPro" id="IPR036691">
    <property type="entry name" value="Endo/exonu/phosph_ase_sf"/>
</dbReference>
<dbReference type="Proteomes" id="UP000753196">
    <property type="component" value="Unassembled WGS sequence"/>
</dbReference>
<dbReference type="EMBL" id="JACQCR010000005">
    <property type="protein sequence ID" value="MBI3630770.1"/>
    <property type="molecule type" value="Genomic_DNA"/>
</dbReference>
<keyword evidence="2" id="KW-0378">Hydrolase</keyword>
<reference evidence="2" key="1">
    <citation type="submission" date="2020-07" db="EMBL/GenBank/DDBJ databases">
        <title>Huge and variable diversity of episymbiotic CPR bacteria and DPANN archaea in groundwater ecosystems.</title>
        <authorList>
            <person name="He C.Y."/>
            <person name="Keren R."/>
            <person name="Whittaker M."/>
            <person name="Farag I.F."/>
            <person name="Doudna J."/>
            <person name="Cate J.H.D."/>
            <person name="Banfield J.F."/>
        </authorList>
    </citation>
    <scope>NUCLEOTIDE SEQUENCE</scope>
    <source>
        <strain evidence="2">NC_groundwater_973_Pr1_S-0.2um_54_13</strain>
    </source>
</reference>
<dbReference type="PANTHER" id="PTHR14859">
    <property type="entry name" value="CALCOFLUOR WHITE HYPERSENSITIVE PROTEIN PRECURSOR"/>
    <property type="match status" value="1"/>
</dbReference>
<organism evidence="2 3">
    <name type="scientific">Candidatus Sungiibacteriota bacterium</name>
    <dbReference type="NCBI Taxonomy" id="2750080"/>
    <lineage>
        <taxon>Bacteria</taxon>
        <taxon>Candidatus Sungiibacteriota</taxon>
    </lineage>
</organism>
<sequence>MKDISVSKIRIVSFNVFYALRKKRLQHALSETLARMKPDVVCLQEVWAGKKSDFARELARLLNYHLLFSRRAAFAGRRIGIASLMREPSRRGSSVILPRSHRSRPRVLQLVTLQTNHISWRIANTHLSVISFRARKAQLAAILEALDALERQDCAMPTILVGDFNTRTKKEVDAFARMLTENGFQIPQMLPHSWNVLGIRRQLDWIAARHCSIVAMGAIPHIKGSDHKPVWADIVWHAAERKTNPRRIETAQ</sequence>
<gene>
    <name evidence="2" type="ORF">HY221_00315</name>
</gene>
<dbReference type="AlphaFoldDB" id="A0A932QXR2"/>
<proteinExistence type="predicted"/>
<keyword evidence="2" id="KW-0540">Nuclease</keyword>
<comment type="caution">
    <text evidence="2">The sequence shown here is derived from an EMBL/GenBank/DDBJ whole genome shotgun (WGS) entry which is preliminary data.</text>
</comment>
<evidence type="ECO:0000313" key="3">
    <source>
        <dbReference type="Proteomes" id="UP000753196"/>
    </source>
</evidence>
<dbReference type="InterPro" id="IPR005135">
    <property type="entry name" value="Endo/exonuclease/phosphatase"/>
</dbReference>
<evidence type="ECO:0000259" key="1">
    <source>
        <dbReference type="Pfam" id="PF03372"/>
    </source>
</evidence>
<protein>
    <submittedName>
        <fullName evidence="2">Endonuclease/exonuclease/phosphatase family protein</fullName>
    </submittedName>
</protein>
<dbReference type="Gene3D" id="3.60.10.10">
    <property type="entry name" value="Endonuclease/exonuclease/phosphatase"/>
    <property type="match status" value="1"/>
</dbReference>
<keyword evidence="2" id="KW-0255">Endonuclease</keyword>
<feature type="domain" description="Endonuclease/exonuclease/phosphatase" evidence="1">
    <location>
        <begin position="12"/>
        <end position="166"/>
    </location>
</feature>
<dbReference type="GO" id="GO:0004519">
    <property type="term" value="F:endonuclease activity"/>
    <property type="evidence" value="ECO:0007669"/>
    <property type="project" value="UniProtKB-KW"/>
</dbReference>
<evidence type="ECO:0000313" key="2">
    <source>
        <dbReference type="EMBL" id="MBI3630770.1"/>
    </source>
</evidence>
<dbReference type="InterPro" id="IPR051916">
    <property type="entry name" value="GPI-anchor_lipid_remodeler"/>
</dbReference>
<dbReference type="GO" id="GO:0006506">
    <property type="term" value="P:GPI anchor biosynthetic process"/>
    <property type="evidence" value="ECO:0007669"/>
    <property type="project" value="TreeGrafter"/>
</dbReference>
<name>A0A932QXR2_9BACT</name>
<accession>A0A932QXR2</accession>